<reference evidence="1 2" key="3">
    <citation type="submission" date="2023-06" db="EMBL/GenBank/DDBJ databases">
        <authorList>
            <person name="Zeman M."/>
            <person name="Kubasova T."/>
            <person name="Jahodarova E."/>
            <person name="Nykrynova M."/>
            <person name="Rychlik I."/>
        </authorList>
    </citation>
    <scope>NUCLEOTIDE SEQUENCE [LARGE SCALE GENOMIC DNA]</scope>
    <source>
        <strain evidence="1 2">105_WCHN</strain>
    </source>
</reference>
<reference evidence="2" key="2">
    <citation type="submission" date="2023-06" db="EMBL/GenBank/DDBJ databases">
        <title>Identification and characterization of horizontal gene transfer across gut microbiota members of farm animals based on homology search.</title>
        <authorList>
            <person name="Zeman M."/>
            <person name="Kubasova T."/>
            <person name="Jahodarova E."/>
            <person name="Nykrynova M."/>
            <person name="Rychlik I."/>
        </authorList>
    </citation>
    <scope>NUCLEOTIDE SEQUENCE [LARGE SCALE GENOMIC DNA]</scope>
    <source>
        <strain evidence="2">105_WCHN</strain>
    </source>
</reference>
<proteinExistence type="predicted"/>
<dbReference type="EMBL" id="JAUDEO010000035">
    <property type="protein sequence ID" value="MDM8334221.1"/>
    <property type="molecule type" value="Genomic_DNA"/>
</dbReference>
<dbReference type="Proteomes" id="UP001529423">
    <property type="component" value="Unassembled WGS sequence"/>
</dbReference>
<organism evidence="1 2">
    <name type="scientific">Limosilactobacillus panis</name>
    <dbReference type="NCBI Taxonomy" id="47493"/>
    <lineage>
        <taxon>Bacteria</taxon>
        <taxon>Bacillati</taxon>
        <taxon>Bacillota</taxon>
        <taxon>Bacilli</taxon>
        <taxon>Lactobacillales</taxon>
        <taxon>Lactobacillaceae</taxon>
        <taxon>Limosilactobacillus</taxon>
    </lineage>
</organism>
<sequence length="217" mass="24542">MLDQPGLTVNGQVASRDGKPRIRVNLSGGRLYYVDYLDQFGFADRRDFYDLGCRTYTEFFEDRARVVARQYYDGQGQVKITYHYRGGENNVPVLTLIQLRDGGNEYQFDNEMELRAYFLDQLVQGDSRAVLISDRSDVILTAFKLMKRSVPTYQVFHSAFTTDGQPDGKLFAVYKPLTAMLKAGQLNGLISATHREAQDAAQRFATTASYVIPVTSS</sequence>
<dbReference type="RefSeq" id="WP_289560588.1">
    <property type="nucleotide sequence ID" value="NZ_JAUDEO010000035.1"/>
</dbReference>
<protein>
    <submittedName>
        <fullName evidence="1">Uncharacterized protein</fullName>
    </submittedName>
</protein>
<comment type="caution">
    <text evidence="1">The sequence shown here is derived from an EMBL/GenBank/DDBJ whole genome shotgun (WGS) entry which is preliminary data.</text>
</comment>
<keyword evidence="2" id="KW-1185">Reference proteome</keyword>
<gene>
    <name evidence="1" type="ORF">QUW46_06515</name>
</gene>
<evidence type="ECO:0000313" key="2">
    <source>
        <dbReference type="Proteomes" id="UP001529423"/>
    </source>
</evidence>
<reference evidence="1 2" key="1">
    <citation type="submission" date="2023-06" db="EMBL/GenBank/DDBJ databases">
        <title>Identification and characterization of horizontal gene transfer across gut microbiota members of farm animals based on homology search.</title>
        <authorList>
            <person name="Schwarzerova J."/>
            <person name="Nykrynova M."/>
            <person name="Jureckova K."/>
            <person name="Cejkova D."/>
            <person name="Rychlik I."/>
        </authorList>
    </citation>
    <scope>NUCLEOTIDE SEQUENCE [LARGE SCALE GENOMIC DNA]</scope>
    <source>
        <strain evidence="1 2">105_WCHN</strain>
    </source>
</reference>
<accession>A0ABT7VPZ4</accession>
<name>A0ABT7VPZ4_9LACO</name>
<dbReference type="Gene3D" id="3.40.50.2000">
    <property type="entry name" value="Glycogen Phosphorylase B"/>
    <property type="match status" value="1"/>
</dbReference>
<evidence type="ECO:0000313" key="1">
    <source>
        <dbReference type="EMBL" id="MDM8334221.1"/>
    </source>
</evidence>